<keyword evidence="1" id="KW-0489">Methyltransferase</keyword>
<organism evidence="1 2">
    <name type="scientific">Dissulfurirhabdus thermomarina</name>
    <dbReference type="NCBI Taxonomy" id="1765737"/>
    <lineage>
        <taxon>Bacteria</taxon>
        <taxon>Deltaproteobacteria</taxon>
        <taxon>Dissulfurirhabdaceae</taxon>
        <taxon>Dissulfurirhabdus</taxon>
    </lineage>
</organism>
<sequence>MAEPREMTGARCPLCGSPEIPFFYEEGGFRYRRCRRCRLVFLRPLPGRDFLEAHYQGYLETTEAGERAWGREMEPVVRAAADALSGMFPAPGRLLDVGCGYGFFLAEMQRRGWEVEGLELSKGAAELARRRTGAPVRSLSVEAAEFPAAFDVVTLFYVIEHLPDPISVLRKIRGVLRPGGVLLLRYPNTAPLIRLVGPRLARRLRLMQAPSHLYDFSAAAMDRMLRMAGFAETRTTLLGNTRPRRLVSRLVSCYIGGLAERAARWTGGRLLLPGVSRVTFASGAPGRLPRPRSRRRL</sequence>
<dbReference type="EMBL" id="JAAGRR010000122">
    <property type="protein sequence ID" value="NDY43117.1"/>
    <property type="molecule type" value="Genomic_DNA"/>
</dbReference>
<keyword evidence="1" id="KW-0808">Transferase</keyword>
<protein>
    <submittedName>
        <fullName evidence="1">Class I SAM-dependent methyltransferase</fullName>
    </submittedName>
</protein>
<proteinExistence type="predicted"/>
<keyword evidence="2" id="KW-1185">Reference proteome</keyword>
<dbReference type="AlphaFoldDB" id="A0A6N9TUK4"/>
<dbReference type="Pfam" id="PF13489">
    <property type="entry name" value="Methyltransf_23"/>
    <property type="match status" value="1"/>
</dbReference>
<comment type="caution">
    <text evidence="1">The sequence shown here is derived from an EMBL/GenBank/DDBJ whole genome shotgun (WGS) entry which is preliminary data.</text>
</comment>
<dbReference type="SUPFAM" id="SSF53335">
    <property type="entry name" value="S-adenosyl-L-methionine-dependent methyltransferases"/>
    <property type="match status" value="1"/>
</dbReference>
<evidence type="ECO:0000313" key="1">
    <source>
        <dbReference type="EMBL" id="NDY43117.1"/>
    </source>
</evidence>
<dbReference type="GO" id="GO:0008168">
    <property type="term" value="F:methyltransferase activity"/>
    <property type="evidence" value="ECO:0007669"/>
    <property type="project" value="UniProtKB-KW"/>
</dbReference>
<dbReference type="CDD" id="cd02440">
    <property type="entry name" value="AdoMet_MTases"/>
    <property type="match status" value="1"/>
</dbReference>
<dbReference type="RefSeq" id="WP_163299233.1">
    <property type="nucleotide sequence ID" value="NZ_JAAGRR010000122.1"/>
</dbReference>
<reference evidence="1 2" key="1">
    <citation type="submission" date="2020-02" db="EMBL/GenBank/DDBJ databases">
        <title>Comparative genomics of sulfur disproportionating microorganisms.</title>
        <authorList>
            <person name="Ward L.M."/>
            <person name="Bertran E."/>
            <person name="Johnston D.T."/>
        </authorList>
    </citation>
    <scope>NUCLEOTIDE SEQUENCE [LARGE SCALE GENOMIC DNA]</scope>
    <source>
        <strain evidence="1 2">DSM 100025</strain>
    </source>
</reference>
<evidence type="ECO:0000313" key="2">
    <source>
        <dbReference type="Proteomes" id="UP000469346"/>
    </source>
</evidence>
<dbReference type="GO" id="GO:0032259">
    <property type="term" value="P:methylation"/>
    <property type="evidence" value="ECO:0007669"/>
    <property type="project" value="UniProtKB-KW"/>
</dbReference>
<dbReference type="PANTHER" id="PTHR43861">
    <property type="entry name" value="TRANS-ACONITATE 2-METHYLTRANSFERASE-RELATED"/>
    <property type="match status" value="1"/>
</dbReference>
<name>A0A6N9TUK4_DISTH</name>
<dbReference type="Proteomes" id="UP000469346">
    <property type="component" value="Unassembled WGS sequence"/>
</dbReference>
<dbReference type="InterPro" id="IPR029063">
    <property type="entry name" value="SAM-dependent_MTases_sf"/>
</dbReference>
<accession>A0A6N9TUK4</accession>
<dbReference type="Gene3D" id="3.40.50.150">
    <property type="entry name" value="Vaccinia Virus protein VP39"/>
    <property type="match status" value="1"/>
</dbReference>
<gene>
    <name evidence="1" type="ORF">G3N55_09725</name>
</gene>